<keyword evidence="2" id="KW-0812">Transmembrane</keyword>
<gene>
    <name evidence="3" type="ORF">AAE021_03800</name>
</gene>
<feature type="region of interest" description="Disordered" evidence="1">
    <location>
        <begin position="1"/>
        <end position="27"/>
    </location>
</feature>
<dbReference type="RefSeq" id="WP_342024321.1">
    <property type="nucleotide sequence ID" value="NZ_CP151657.1"/>
</dbReference>
<dbReference type="PANTHER" id="PTHR36183">
    <property type="entry name" value="BETA-GLUCURONIDASE"/>
    <property type="match status" value="1"/>
</dbReference>
<evidence type="ECO:0008006" key="5">
    <source>
        <dbReference type="Google" id="ProtNLM"/>
    </source>
</evidence>
<evidence type="ECO:0000313" key="3">
    <source>
        <dbReference type="EMBL" id="WZP16716.1"/>
    </source>
</evidence>
<protein>
    <recommendedName>
        <fullName evidence="5">Beta-glucuronidase C-terminal domain-containing protein</fullName>
    </recommendedName>
</protein>
<dbReference type="EMBL" id="CP151657">
    <property type="protein sequence ID" value="WZP16716.1"/>
    <property type="molecule type" value="Genomic_DNA"/>
</dbReference>
<evidence type="ECO:0000256" key="2">
    <source>
        <dbReference type="SAM" id="Phobius"/>
    </source>
</evidence>
<dbReference type="InterPro" id="IPR017853">
    <property type="entry name" value="GH"/>
</dbReference>
<organism evidence="3 4">
    <name type="scientific">Arthrobacter citreus</name>
    <dbReference type="NCBI Taxonomy" id="1670"/>
    <lineage>
        <taxon>Bacteria</taxon>
        <taxon>Bacillati</taxon>
        <taxon>Actinomycetota</taxon>
        <taxon>Actinomycetes</taxon>
        <taxon>Micrococcales</taxon>
        <taxon>Micrococcaceae</taxon>
        <taxon>Arthrobacter</taxon>
    </lineage>
</organism>
<evidence type="ECO:0000256" key="1">
    <source>
        <dbReference type="SAM" id="MobiDB-lite"/>
    </source>
</evidence>
<evidence type="ECO:0000313" key="4">
    <source>
        <dbReference type="Proteomes" id="UP001448858"/>
    </source>
</evidence>
<dbReference type="PANTHER" id="PTHR36183:SF2">
    <property type="entry name" value="BETA-GLUCURONIDASE C-TERMINAL DOMAIN-CONTAINING PROTEIN"/>
    <property type="match status" value="1"/>
</dbReference>
<dbReference type="InterPro" id="IPR052974">
    <property type="entry name" value="GH79_Enzymes"/>
</dbReference>
<keyword evidence="4" id="KW-1185">Reference proteome</keyword>
<dbReference type="Proteomes" id="UP001448858">
    <property type="component" value="Chromosome"/>
</dbReference>
<proteinExistence type="predicted"/>
<name>A0ABZ2ZYH0_9MICC</name>
<dbReference type="Gene3D" id="3.20.20.80">
    <property type="entry name" value="Glycosidases"/>
    <property type="match status" value="1"/>
</dbReference>
<reference evidence="3 4" key="1">
    <citation type="submission" date="2024-04" db="EMBL/GenBank/DDBJ databases">
        <title>Arthrobacter sp. from Plains bison fecal sample.</title>
        <authorList>
            <person name="Ruzzini A."/>
        </authorList>
    </citation>
    <scope>NUCLEOTIDE SEQUENCE [LARGE SCALE GENOMIC DNA]</scope>
    <source>
        <strain evidence="3 4">EINP1</strain>
    </source>
</reference>
<sequence length="568" mass="58874">MPEQSPFSGGPDSLDAEDGYNHRPGKSRKKPWIISGAALVVVLAAGAVAAPMILDNEAAPAAAPSPTGTPFTMTPKPEPTLPPAPAVNYYEQAGPPAGSPLTPVEPLAVTVIPETTGTSLPAGLIGLSLEATDLADPSLSGDNPEMVQSISGLGRPLLRFGGNAVDRRFFWTSAGEAIPGNLSGDKAHPVRAVTPADLERVNTLLEAVDGQIALTVDLGNYDPARAADMTKFAAAAFGERLVGITVGNEPNGFAKTGLRPGGYGVQDYLTELQAYAAAMHAVAPNVPIVGPGTYEQSWWGPFAEVELPQRKILSFHHYPLSSCEGADPLGEPVMGALVTRHIHDHANNFRSAALEPAIAAGIETWIPETGVSACPGSNETTKTHASALWSADYALSAAQLGITRVSFHSSLLTCKGGPPMSAICTGGEYLQPNGVVDERANYYGLSMVGEMQPGEFLKLDTAGTGLAYPYAVRHADGSISVVVVNNNNPETAAQTMVSLELPGKALTGTMSQMTGPSYGAQDGTLIDGAAGEGTPAEARLTVPGFEYGSSTQSFPLTAGTVTVLNFTF</sequence>
<feature type="transmembrane region" description="Helical" evidence="2">
    <location>
        <begin position="32"/>
        <end position="54"/>
    </location>
</feature>
<keyword evidence="2" id="KW-1133">Transmembrane helix</keyword>
<dbReference type="InterPro" id="IPR013780">
    <property type="entry name" value="Glyco_hydro_b"/>
</dbReference>
<keyword evidence="2" id="KW-0472">Membrane</keyword>
<dbReference type="Gene3D" id="2.60.40.1180">
    <property type="entry name" value="Golgi alpha-mannosidase II"/>
    <property type="match status" value="1"/>
</dbReference>
<accession>A0ABZ2ZYH0</accession>
<dbReference type="SUPFAM" id="SSF51445">
    <property type="entry name" value="(Trans)glycosidases"/>
    <property type="match status" value="1"/>
</dbReference>